<sequence>MSDNTIPTFAVAILNGQAVFKCPSCRKRNIHGTGALPGHRISHCPCWLDGYNLTLVDDAAPAEGGR</sequence>
<keyword evidence="2" id="KW-1185">Reference proteome</keyword>
<protein>
    <submittedName>
        <fullName evidence="1">Uncharacterized protein</fullName>
    </submittedName>
</protein>
<dbReference type="EMBL" id="QKZQ01000015">
    <property type="protein sequence ID" value="PZX39388.1"/>
    <property type="molecule type" value="Genomic_DNA"/>
</dbReference>
<reference evidence="1 2" key="1">
    <citation type="submission" date="2018-06" db="EMBL/GenBank/DDBJ databases">
        <title>Genomic Encyclopedia of Archaeal and Bacterial Type Strains, Phase II (KMG-II): from individual species to whole genera.</title>
        <authorList>
            <person name="Goeker M."/>
        </authorList>
    </citation>
    <scope>NUCLEOTIDE SEQUENCE [LARGE SCALE GENOMIC DNA]</scope>
    <source>
        <strain evidence="1 2">DSM 13087</strain>
    </source>
</reference>
<evidence type="ECO:0000313" key="2">
    <source>
        <dbReference type="Proteomes" id="UP000249364"/>
    </source>
</evidence>
<dbReference type="STRING" id="121821.GCA_001870675_00401"/>
<evidence type="ECO:0000313" key="1">
    <source>
        <dbReference type="EMBL" id="PZX39388.1"/>
    </source>
</evidence>
<dbReference type="RefSeq" id="WP_071469257.1">
    <property type="nucleotide sequence ID" value="NZ_MEHT01000010.1"/>
</dbReference>
<accession>A0A2W7PT67</accession>
<proteinExistence type="predicted"/>
<dbReference type="AlphaFoldDB" id="A0A2W7PT67"/>
<organism evidence="1 2">
    <name type="scientific">Roseinatronobacter thiooxidans</name>
    <dbReference type="NCBI Taxonomy" id="121821"/>
    <lineage>
        <taxon>Bacteria</taxon>
        <taxon>Pseudomonadati</taxon>
        <taxon>Pseudomonadota</taxon>
        <taxon>Alphaproteobacteria</taxon>
        <taxon>Rhodobacterales</taxon>
        <taxon>Paracoccaceae</taxon>
        <taxon>Roseinatronobacter</taxon>
    </lineage>
</organism>
<gene>
    <name evidence="1" type="ORF">LY56_02921</name>
</gene>
<dbReference type="Proteomes" id="UP000249364">
    <property type="component" value="Unassembled WGS sequence"/>
</dbReference>
<comment type="caution">
    <text evidence="1">The sequence shown here is derived from an EMBL/GenBank/DDBJ whole genome shotgun (WGS) entry which is preliminary data.</text>
</comment>
<name>A0A2W7PT67_9RHOB</name>